<name>A0AAN5D7J0_9BILA</name>
<comment type="caution">
    <text evidence="1">The sequence shown here is derived from an EMBL/GenBank/DDBJ whole genome shotgun (WGS) entry which is preliminary data.</text>
</comment>
<dbReference type="AlphaFoldDB" id="A0AAN5D7J0"/>
<accession>A0AAN5D7J0</accession>
<dbReference type="EMBL" id="BTRK01000006">
    <property type="protein sequence ID" value="GMR57500.1"/>
    <property type="molecule type" value="Genomic_DNA"/>
</dbReference>
<feature type="non-terminal residue" evidence="1">
    <location>
        <position position="1"/>
    </location>
</feature>
<evidence type="ECO:0000313" key="1">
    <source>
        <dbReference type="EMBL" id="GMR57500.1"/>
    </source>
</evidence>
<dbReference type="Proteomes" id="UP001328107">
    <property type="component" value="Unassembled WGS sequence"/>
</dbReference>
<proteinExistence type="predicted"/>
<gene>
    <name evidence="1" type="ORF">PMAYCL1PPCAC_27695</name>
</gene>
<keyword evidence="2" id="KW-1185">Reference proteome</keyword>
<organism evidence="1 2">
    <name type="scientific">Pristionchus mayeri</name>
    <dbReference type="NCBI Taxonomy" id="1317129"/>
    <lineage>
        <taxon>Eukaryota</taxon>
        <taxon>Metazoa</taxon>
        <taxon>Ecdysozoa</taxon>
        <taxon>Nematoda</taxon>
        <taxon>Chromadorea</taxon>
        <taxon>Rhabditida</taxon>
        <taxon>Rhabditina</taxon>
        <taxon>Diplogasteromorpha</taxon>
        <taxon>Diplogasteroidea</taxon>
        <taxon>Neodiplogasteridae</taxon>
        <taxon>Pristionchus</taxon>
    </lineage>
</organism>
<sequence length="136" mass="15273">ICTLQRQVRCEFTGTGVQLVYDVVGGNAEFTGELKCHPLGNPIFQEIPCPYECGQYSQCIEFQMKCACLTGYIDMSSLQGKEVGSLCTKCNNSDPQGTDYVMLFHESDSITEENRKKMVNFVSTFLKFIDLDHSDN</sequence>
<protein>
    <submittedName>
        <fullName evidence="1">Uncharacterized protein</fullName>
    </submittedName>
</protein>
<reference evidence="2" key="1">
    <citation type="submission" date="2022-10" db="EMBL/GenBank/DDBJ databases">
        <title>Genome assembly of Pristionchus species.</title>
        <authorList>
            <person name="Yoshida K."/>
            <person name="Sommer R.J."/>
        </authorList>
    </citation>
    <scope>NUCLEOTIDE SEQUENCE [LARGE SCALE GENOMIC DNA]</scope>
    <source>
        <strain evidence="2">RS5460</strain>
    </source>
</reference>
<evidence type="ECO:0000313" key="2">
    <source>
        <dbReference type="Proteomes" id="UP001328107"/>
    </source>
</evidence>
<feature type="non-terminal residue" evidence="1">
    <location>
        <position position="136"/>
    </location>
</feature>